<proteinExistence type="inferred from homology"/>
<dbReference type="PANTHER" id="PTHR47505">
    <property type="entry name" value="DNA UTILIZATION PROTEIN YHGH"/>
    <property type="match status" value="1"/>
</dbReference>
<comment type="similarity">
    <text evidence="1">Belongs to the ComF/GntX family.</text>
</comment>
<evidence type="ECO:0008006" key="4">
    <source>
        <dbReference type="Google" id="ProtNLM"/>
    </source>
</evidence>
<protein>
    <recommendedName>
        <fullName evidence="4">Phosphoribosyltransferase domain-containing protein</fullName>
    </recommendedName>
</protein>
<sequence>MGLYFKEQTKFSSWSECKLEYIKRYDPPNDLIAAHILQLKKCKDYAKPLGLGMALSIEHRYPELKGVDMIVPLPQHPDSIDKRGHNHAEELSKIIGEHINVSCDNEILRKTKDITMRGKGLNERQESVKGLYAPSVKQLNDETILLIDDLYTTGCNVNECSKILKNIGARVVYVLVAGRDAPEY</sequence>
<dbReference type="Gene3D" id="3.40.50.2020">
    <property type="match status" value="1"/>
</dbReference>
<dbReference type="InterPro" id="IPR051910">
    <property type="entry name" value="ComF/GntX_DNA_util-trans"/>
</dbReference>
<evidence type="ECO:0000256" key="1">
    <source>
        <dbReference type="ARBA" id="ARBA00008007"/>
    </source>
</evidence>
<dbReference type="CDD" id="cd06223">
    <property type="entry name" value="PRTases_typeI"/>
    <property type="match status" value="1"/>
</dbReference>
<reference evidence="2 3" key="1">
    <citation type="journal article" date="2021" name="bioRxiv">
        <title>Unique metabolic strategies in Hadean analogues reveal hints for primordial physiology.</title>
        <authorList>
            <person name="Nobu M.K."/>
            <person name="Nakai R."/>
            <person name="Tamazawa S."/>
            <person name="Mori H."/>
            <person name="Toyoda A."/>
            <person name="Ijiri A."/>
            <person name="Suzuki S."/>
            <person name="Kurokawa K."/>
            <person name="Kamagata Y."/>
            <person name="Tamaki H."/>
        </authorList>
    </citation>
    <scope>NUCLEOTIDE SEQUENCE [LARGE SCALE GENOMIC DNA]</scope>
    <source>
        <strain evidence="2">BS525</strain>
    </source>
</reference>
<dbReference type="InterPro" id="IPR000836">
    <property type="entry name" value="PRTase_dom"/>
</dbReference>
<dbReference type="AlphaFoldDB" id="A0A9E2BKB4"/>
<dbReference type="PANTHER" id="PTHR47505:SF1">
    <property type="entry name" value="DNA UTILIZATION PROTEIN YHGH"/>
    <property type="match status" value="1"/>
</dbReference>
<dbReference type="SUPFAM" id="SSF53271">
    <property type="entry name" value="PRTase-like"/>
    <property type="match status" value="1"/>
</dbReference>
<evidence type="ECO:0000313" key="2">
    <source>
        <dbReference type="EMBL" id="MBT9146110.1"/>
    </source>
</evidence>
<evidence type="ECO:0000313" key="3">
    <source>
        <dbReference type="Proteomes" id="UP000811545"/>
    </source>
</evidence>
<dbReference type="EMBL" id="QLTW01000321">
    <property type="protein sequence ID" value="MBT9146110.1"/>
    <property type="molecule type" value="Genomic_DNA"/>
</dbReference>
<gene>
    <name evidence="2" type="ORF">DDT42_01990</name>
</gene>
<dbReference type="InterPro" id="IPR029057">
    <property type="entry name" value="PRTase-like"/>
</dbReference>
<accession>A0A9E2BKB4</accession>
<dbReference type="Proteomes" id="UP000811545">
    <property type="component" value="Unassembled WGS sequence"/>
</dbReference>
<comment type="caution">
    <text evidence="2">The sequence shown here is derived from an EMBL/GenBank/DDBJ whole genome shotgun (WGS) entry which is preliminary data.</text>
</comment>
<name>A0A9E2BKB4_PSYF1</name>
<organism evidence="2 3">
    <name type="scientific">Psychracetigena formicireducens</name>
    <dbReference type="NCBI Taxonomy" id="2986056"/>
    <lineage>
        <taxon>Bacteria</taxon>
        <taxon>Bacillati</taxon>
        <taxon>Candidatus Lithacetigenota</taxon>
        <taxon>Candidatus Psychracetigena</taxon>
    </lineage>
</organism>